<evidence type="ECO:0000313" key="1">
    <source>
        <dbReference type="EMBL" id="TKV61848.1"/>
    </source>
</evidence>
<evidence type="ECO:0000313" key="2">
    <source>
        <dbReference type="Proteomes" id="UP000306985"/>
    </source>
</evidence>
<accession>A0A4U6QNS0</accession>
<dbReference type="EMBL" id="SZZH01000001">
    <property type="protein sequence ID" value="TKV61848.1"/>
    <property type="molecule type" value="Genomic_DNA"/>
</dbReference>
<proteinExistence type="predicted"/>
<gene>
    <name evidence="1" type="ORF">FDO65_09995</name>
</gene>
<dbReference type="AlphaFoldDB" id="A0A4U6QNS0"/>
<organism evidence="1 2">
    <name type="scientific">Nakamurella flava</name>
    <dbReference type="NCBI Taxonomy" id="2576308"/>
    <lineage>
        <taxon>Bacteria</taxon>
        <taxon>Bacillati</taxon>
        <taxon>Actinomycetota</taxon>
        <taxon>Actinomycetes</taxon>
        <taxon>Nakamurellales</taxon>
        <taxon>Nakamurellaceae</taxon>
        <taxon>Nakamurella</taxon>
    </lineage>
</organism>
<dbReference type="RefSeq" id="WP_137449153.1">
    <property type="nucleotide sequence ID" value="NZ_SZZH01000001.1"/>
</dbReference>
<keyword evidence="2" id="KW-1185">Reference proteome</keyword>
<dbReference type="Proteomes" id="UP000306985">
    <property type="component" value="Unassembled WGS sequence"/>
</dbReference>
<sequence>MKHPLEPFEAALITMWARTHHELAWSLRAGSPHLPELHGGSICREFTDVLVPADDEEGPWWEATKKGLTACSRYAYSGKTGMRCSAAHRYEVRPPRIREWLASWPSESAAQFRDLHARYMAVYAPPGELEFDPRRTIAQVQADNRARQARLEDGGYAELRALTWRMDAMVDERVAAASAGAELSLFEVPA</sequence>
<comment type="caution">
    <text evidence="1">The sequence shown here is derived from an EMBL/GenBank/DDBJ whole genome shotgun (WGS) entry which is preliminary data.</text>
</comment>
<name>A0A4U6QNS0_9ACTN</name>
<reference evidence="1 2" key="1">
    <citation type="submission" date="2019-05" db="EMBL/GenBank/DDBJ databases">
        <title>Nakamurella sp. N5BH11, whole genome shotgun sequence.</title>
        <authorList>
            <person name="Tuo L."/>
        </authorList>
    </citation>
    <scope>NUCLEOTIDE SEQUENCE [LARGE SCALE GENOMIC DNA]</scope>
    <source>
        <strain evidence="1 2">N5BH11</strain>
    </source>
</reference>
<protein>
    <submittedName>
        <fullName evidence="1">Uncharacterized protein</fullName>
    </submittedName>
</protein>